<dbReference type="GO" id="GO:0140359">
    <property type="term" value="F:ABC-type transporter activity"/>
    <property type="evidence" value="ECO:0007669"/>
    <property type="project" value="InterPro"/>
</dbReference>
<keyword evidence="4 10" id="KW-0067">ATP-binding</keyword>
<keyword evidence="2 7" id="KW-0812">Transmembrane</keyword>
<dbReference type="CDD" id="cd03228">
    <property type="entry name" value="ABCC_MRP_Like"/>
    <property type="match status" value="1"/>
</dbReference>
<keyword evidence="6 7" id="KW-0472">Membrane</keyword>
<dbReference type="InterPro" id="IPR011527">
    <property type="entry name" value="ABC1_TM_dom"/>
</dbReference>
<dbReference type="AlphaFoldDB" id="A0A0R0C971"/>
<dbReference type="SUPFAM" id="SSF90123">
    <property type="entry name" value="ABC transporter transmembrane region"/>
    <property type="match status" value="1"/>
</dbReference>
<dbReference type="NCBIfam" id="TIGR02868">
    <property type="entry name" value="CydC"/>
    <property type="match status" value="1"/>
</dbReference>
<dbReference type="Gene3D" id="3.40.50.300">
    <property type="entry name" value="P-loop containing nucleotide triphosphate hydrolases"/>
    <property type="match status" value="1"/>
</dbReference>
<dbReference type="PROSITE" id="PS50929">
    <property type="entry name" value="ABC_TM1F"/>
    <property type="match status" value="1"/>
</dbReference>
<dbReference type="GO" id="GO:0034775">
    <property type="term" value="P:glutathione transmembrane transport"/>
    <property type="evidence" value="ECO:0007669"/>
    <property type="project" value="InterPro"/>
</dbReference>
<evidence type="ECO:0000256" key="1">
    <source>
        <dbReference type="ARBA" id="ARBA00004651"/>
    </source>
</evidence>
<accession>A0A0R0C971</accession>
<feature type="transmembrane region" description="Helical" evidence="7">
    <location>
        <begin position="143"/>
        <end position="166"/>
    </location>
</feature>
<feature type="domain" description="ABC transmembrane type-1" evidence="9">
    <location>
        <begin position="33"/>
        <end position="316"/>
    </location>
</feature>
<keyword evidence="5 7" id="KW-1133">Transmembrane helix</keyword>
<keyword evidence="11" id="KW-1185">Reference proteome</keyword>
<name>A0A0R0C971_9GAMM</name>
<feature type="transmembrane region" description="Helical" evidence="7">
    <location>
        <begin position="26"/>
        <end position="45"/>
    </location>
</feature>
<dbReference type="InterPro" id="IPR003593">
    <property type="entry name" value="AAA+_ATPase"/>
</dbReference>
<proteinExistence type="predicted"/>
<dbReference type="SMART" id="SM00382">
    <property type="entry name" value="AAA"/>
    <property type="match status" value="1"/>
</dbReference>
<dbReference type="GO" id="GO:0005524">
    <property type="term" value="F:ATP binding"/>
    <property type="evidence" value="ECO:0007669"/>
    <property type="project" value="UniProtKB-KW"/>
</dbReference>
<gene>
    <name evidence="10" type="ORF">ABB26_01430</name>
</gene>
<dbReference type="PATRIC" id="fig|405444.3.peg.2688"/>
<comment type="caution">
    <text evidence="10">The sequence shown here is derived from an EMBL/GenBank/DDBJ whole genome shotgun (WGS) entry which is preliminary data.</text>
</comment>
<evidence type="ECO:0000256" key="2">
    <source>
        <dbReference type="ARBA" id="ARBA00022692"/>
    </source>
</evidence>
<dbReference type="InterPro" id="IPR014223">
    <property type="entry name" value="ABC_CydC/D"/>
</dbReference>
<dbReference type="PROSITE" id="PS00211">
    <property type="entry name" value="ABC_TRANSPORTER_1"/>
    <property type="match status" value="1"/>
</dbReference>
<dbReference type="PROSITE" id="PS50893">
    <property type="entry name" value="ABC_TRANSPORTER_2"/>
    <property type="match status" value="1"/>
</dbReference>
<dbReference type="PANTHER" id="PTHR24221:SF654">
    <property type="entry name" value="ATP-BINDING CASSETTE SUB-FAMILY B MEMBER 6"/>
    <property type="match status" value="1"/>
</dbReference>
<dbReference type="STRING" id="405444.ABB26_01430"/>
<dbReference type="Gene3D" id="1.20.1560.10">
    <property type="entry name" value="ABC transporter type 1, transmembrane domain"/>
    <property type="match status" value="1"/>
</dbReference>
<dbReference type="GO" id="GO:0016887">
    <property type="term" value="F:ATP hydrolysis activity"/>
    <property type="evidence" value="ECO:0007669"/>
    <property type="project" value="InterPro"/>
</dbReference>
<dbReference type="InterPro" id="IPR003439">
    <property type="entry name" value="ABC_transporter-like_ATP-bd"/>
</dbReference>
<dbReference type="Pfam" id="PF00664">
    <property type="entry name" value="ABC_membrane"/>
    <property type="match status" value="1"/>
</dbReference>
<dbReference type="InterPro" id="IPR039421">
    <property type="entry name" value="Type_1_exporter"/>
</dbReference>
<dbReference type="PANTHER" id="PTHR24221">
    <property type="entry name" value="ATP-BINDING CASSETTE SUB-FAMILY B"/>
    <property type="match status" value="1"/>
</dbReference>
<evidence type="ECO:0000259" key="8">
    <source>
        <dbReference type="PROSITE" id="PS50893"/>
    </source>
</evidence>
<evidence type="ECO:0000256" key="6">
    <source>
        <dbReference type="ARBA" id="ARBA00023136"/>
    </source>
</evidence>
<sequence length="566" mass="60329">MKPDDTKRTGLERDDMRSVFVRHGGWLLLTTVLLFTTMLAGVGLLGLSGGFLTGAALAGALGAGATFNFFSPSAGIRGLTMMRIVSRYLEKLVGHDATLRIARDLRVWFFRRALPLAPARLGSSRTGELLARLISDISDVDGAVVRAVGPLLALVGIASVAVFAAALIHWPAALLLVVLALLVGLGVPVLAVRRGDANEALRARHRAALRTMAYEGLEGIADLTALHARDAWTLQVDAAAAQLAGADRRRRRRLISGNMLHSLLSGLGLLGMLWLALSAFEAGKVEAPMAAGLVFLTVALLEVAAGSSLAWQALQSARVAAGRLQQIVDQAPAVSDPAHPVAVPTPPAVLSFEKVVFAWPGETRRLLDGVDLQLAPGERIAIRGDSGCGKTTLSALMLRLWDPEQGTIRYGGTDLRALLQDDWHRQIAWLPQGAPVFAGSIADNLRLGGPNASDEAMWSVLEQVRLQEWARQQGGLLAWVGENGGTMSAGQARRLALARALLRNAPLMVLDEPTEGLDVDTAHALLIDLAAALGNRSLLMITHGELPEGVVQREYRLHRGQLLQLG</sequence>
<keyword evidence="3" id="KW-0547">Nucleotide-binding</keyword>
<evidence type="ECO:0000313" key="11">
    <source>
        <dbReference type="Proteomes" id="UP000050864"/>
    </source>
</evidence>
<dbReference type="EMBL" id="LDJI01000004">
    <property type="protein sequence ID" value="KRG65909.1"/>
    <property type="molecule type" value="Genomic_DNA"/>
</dbReference>
<feature type="transmembrane region" description="Helical" evidence="7">
    <location>
        <begin position="258"/>
        <end position="277"/>
    </location>
</feature>
<dbReference type="InterPro" id="IPR036640">
    <property type="entry name" value="ABC1_TM_sf"/>
</dbReference>
<reference evidence="10 11" key="1">
    <citation type="submission" date="2015-05" db="EMBL/GenBank/DDBJ databases">
        <title>Genome sequencing and analysis of members of genus Stenotrophomonas.</title>
        <authorList>
            <person name="Patil P.P."/>
            <person name="Midha S."/>
            <person name="Patil P.B."/>
        </authorList>
    </citation>
    <scope>NUCLEOTIDE SEQUENCE [LARGE SCALE GENOMIC DNA]</scope>
    <source>
        <strain evidence="10 11">DSM 18929</strain>
    </source>
</reference>
<evidence type="ECO:0000256" key="5">
    <source>
        <dbReference type="ARBA" id="ARBA00022989"/>
    </source>
</evidence>
<feature type="transmembrane region" description="Helical" evidence="7">
    <location>
        <begin position="51"/>
        <end position="71"/>
    </location>
</feature>
<organism evidence="10 11">
    <name type="scientific">Stenotrophomonas humi</name>
    <dbReference type="NCBI Taxonomy" id="405444"/>
    <lineage>
        <taxon>Bacteria</taxon>
        <taxon>Pseudomonadati</taxon>
        <taxon>Pseudomonadota</taxon>
        <taxon>Gammaproteobacteria</taxon>
        <taxon>Lysobacterales</taxon>
        <taxon>Lysobacteraceae</taxon>
        <taxon>Stenotrophomonas</taxon>
    </lineage>
</organism>
<dbReference type="SUPFAM" id="SSF52540">
    <property type="entry name" value="P-loop containing nucleoside triphosphate hydrolases"/>
    <property type="match status" value="1"/>
</dbReference>
<dbReference type="GO" id="GO:0045454">
    <property type="term" value="P:cell redox homeostasis"/>
    <property type="evidence" value="ECO:0007669"/>
    <property type="project" value="InterPro"/>
</dbReference>
<evidence type="ECO:0000313" key="10">
    <source>
        <dbReference type="EMBL" id="KRG65909.1"/>
    </source>
</evidence>
<dbReference type="Proteomes" id="UP000050864">
    <property type="component" value="Unassembled WGS sequence"/>
</dbReference>
<dbReference type="RefSeq" id="WP_057631795.1">
    <property type="nucleotide sequence ID" value="NZ_LDJI01000004.1"/>
</dbReference>
<evidence type="ECO:0000259" key="9">
    <source>
        <dbReference type="PROSITE" id="PS50929"/>
    </source>
</evidence>
<evidence type="ECO:0000256" key="7">
    <source>
        <dbReference type="SAM" id="Phobius"/>
    </source>
</evidence>
<dbReference type="Pfam" id="PF00005">
    <property type="entry name" value="ABC_tran"/>
    <property type="match status" value="1"/>
</dbReference>
<feature type="domain" description="ABC transporter" evidence="8">
    <location>
        <begin position="350"/>
        <end position="566"/>
    </location>
</feature>
<dbReference type="InterPro" id="IPR027417">
    <property type="entry name" value="P-loop_NTPase"/>
</dbReference>
<protein>
    <submittedName>
        <fullName evidence="10">ABC transporter ATP-binding protein</fullName>
    </submittedName>
</protein>
<feature type="transmembrane region" description="Helical" evidence="7">
    <location>
        <begin position="172"/>
        <end position="192"/>
    </location>
</feature>
<feature type="transmembrane region" description="Helical" evidence="7">
    <location>
        <begin position="289"/>
        <end position="314"/>
    </location>
</feature>
<comment type="subcellular location">
    <subcellularLocation>
        <location evidence="1">Cell membrane</location>
        <topology evidence="1">Multi-pass membrane protein</topology>
    </subcellularLocation>
</comment>
<dbReference type="InterPro" id="IPR017871">
    <property type="entry name" value="ABC_transporter-like_CS"/>
</dbReference>
<evidence type="ECO:0000256" key="3">
    <source>
        <dbReference type="ARBA" id="ARBA00022741"/>
    </source>
</evidence>
<dbReference type="GO" id="GO:0005886">
    <property type="term" value="C:plasma membrane"/>
    <property type="evidence" value="ECO:0007669"/>
    <property type="project" value="UniProtKB-SubCell"/>
</dbReference>
<evidence type="ECO:0000256" key="4">
    <source>
        <dbReference type="ARBA" id="ARBA00022840"/>
    </source>
</evidence>